<dbReference type="PANTHER" id="PTHR16675">
    <property type="entry name" value="MHC CLASS I-RELATED"/>
    <property type="match status" value="1"/>
</dbReference>
<dbReference type="Gene3D" id="3.30.500.10">
    <property type="entry name" value="MHC class I-like antigen recognition-like"/>
    <property type="match status" value="1"/>
</dbReference>
<keyword evidence="5" id="KW-0391">Immunity</keyword>
<keyword evidence="4" id="KW-0732">Signal</keyword>
<evidence type="ECO:0000256" key="7">
    <source>
        <dbReference type="ARBA" id="ARBA00023136"/>
    </source>
</evidence>
<dbReference type="PANTHER" id="PTHR16675:SF242">
    <property type="entry name" value="MAJOR HISTOCOMPATIBILITY COMPLEX CLASS I-RELATED GENE PROTEIN"/>
    <property type="match status" value="1"/>
</dbReference>
<keyword evidence="2" id="KW-0490">MHC I</keyword>
<dbReference type="InterPro" id="IPR050208">
    <property type="entry name" value="MHC_class-I_related"/>
</dbReference>
<dbReference type="GO" id="GO:0006955">
    <property type="term" value="P:immune response"/>
    <property type="evidence" value="ECO:0007669"/>
    <property type="project" value="TreeGrafter"/>
</dbReference>
<name>A0A7L0MFM0_9PSIT</name>
<dbReference type="InterPro" id="IPR037055">
    <property type="entry name" value="MHC_I-like_Ag-recog_sf"/>
</dbReference>
<evidence type="ECO:0000256" key="1">
    <source>
        <dbReference type="ARBA" id="ARBA00004479"/>
    </source>
</evidence>
<evidence type="ECO:0000256" key="3">
    <source>
        <dbReference type="ARBA" id="ARBA00022692"/>
    </source>
</evidence>
<dbReference type="Pfam" id="PF00129">
    <property type="entry name" value="MHC_I"/>
    <property type="match status" value="1"/>
</dbReference>
<dbReference type="InterPro" id="IPR011162">
    <property type="entry name" value="MHC_I/II-like_Ag-recog"/>
</dbReference>
<dbReference type="Proteomes" id="UP000531168">
    <property type="component" value="Unassembled WGS sequence"/>
</dbReference>
<keyword evidence="12" id="KW-1185">Reference proteome</keyword>
<accession>A0A7L0MFM0</accession>
<keyword evidence="7" id="KW-0472">Membrane</keyword>
<feature type="domain" description="MHC class I-like antigen recognition-like" evidence="10">
    <location>
        <begin position="1"/>
        <end position="75"/>
    </location>
</feature>
<dbReference type="GO" id="GO:0042612">
    <property type="term" value="C:MHC class I protein complex"/>
    <property type="evidence" value="ECO:0007669"/>
    <property type="project" value="UniProtKB-KW"/>
</dbReference>
<keyword evidence="3" id="KW-0812">Transmembrane</keyword>
<dbReference type="AlphaFoldDB" id="A0A7L0MFM0"/>
<reference evidence="11 12" key="1">
    <citation type="submission" date="2019-09" db="EMBL/GenBank/DDBJ databases">
        <title>Bird 10,000 Genomes (B10K) Project - Family phase.</title>
        <authorList>
            <person name="Zhang G."/>
        </authorList>
    </citation>
    <scope>NUCLEOTIDE SEQUENCE [LARGE SCALE GENOMIC DNA]</scope>
    <source>
        <strain evidence="11">B10K-DU-001-46</strain>
        <tissue evidence="11">Muscle</tissue>
    </source>
</reference>
<evidence type="ECO:0000256" key="9">
    <source>
        <dbReference type="ARBA" id="ARBA00023180"/>
    </source>
</evidence>
<evidence type="ECO:0000256" key="2">
    <source>
        <dbReference type="ARBA" id="ARBA00022451"/>
    </source>
</evidence>
<evidence type="ECO:0000256" key="5">
    <source>
        <dbReference type="ARBA" id="ARBA00022859"/>
    </source>
</evidence>
<gene>
    <name evidence="11" type="primary">Ha1f_0</name>
    <name evidence="11" type="ORF">AMAGUI_R15426</name>
</gene>
<feature type="non-terminal residue" evidence="11">
    <location>
        <position position="77"/>
    </location>
</feature>
<evidence type="ECO:0000313" key="11">
    <source>
        <dbReference type="EMBL" id="NXK79771.1"/>
    </source>
</evidence>
<dbReference type="SUPFAM" id="SSF54452">
    <property type="entry name" value="MHC antigen-recognition domain"/>
    <property type="match status" value="1"/>
</dbReference>
<keyword evidence="9" id="KW-0325">Glycoprotein</keyword>
<proteinExistence type="predicted"/>
<comment type="caution">
    <text evidence="11">The sequence shown here is derived from an EMBL/GenBank/DDBJ whole genome shotgun (WGS) entry which is preliminary data.</text>
</comment>
<evidence type="ECO:0000259" key="10">
    <source>
        <dbReference type="Pfam" id="PF00129"/>
    </source>
</evidence>
<keyword evidence="6" id="KW-1133">Transmembrane helix</keyword>
<keyword evidence="8" id="KW-1015">Disulfide bond</keyword>
<comment type="subcellular location">
    <subcellularLocation>
        <location evidence="1">Membrane</location>
        <topology evidence="1">Single-pass type I membrane protein</topology>
    </subcellularLocation>
</comment>
<evidence type="ECO:0000313" key="12">
    <source>
        <dbReference type="Proteomes" id="UP000531168"/>
    </source>
</evidence>
<dbReference type="GO" id="GO:0009897">
    <property type="term" value="C:external side of plasma membrane"/>
    <property type="evidence" value="ECO:0007669"/>
    <property type="project" value="TreeGrafter"/>
</dbReference>
<organism evidence="11 12">
    <name type="scientific">Amazona guildingii</name>
    <dbReference type="NCBI Taxonomy" id="175529"/>
    <lineage>
        <taxon>Eukaryota</taxon>
        <taxon>Metazoa</taxon>
        <taxon>Chordata</taxon>
        <taxon>Craniata</taxon>
        <taxon>Vertebrata</taxon>
        <taxon>Euteleostomi</taxon>
        <taxon>Archelosauria</taxon>
        <taxon>Archosauria</taxon>
        <taxon>Dinosauria</taxon>
        <taxon>Saurischia</taxon>
        <taxon>Theropoda</taxon>
        <taxon>Coelurosauria</taxon>
        <taxon>Aves</taxon>
        <taxon>Neognathae</taxon>
        <taxon>Neoaves</taxon>
        <taxon>Telluraves</taxon>
        <taxon>Australaves</taxon>
        <taxon>Psittaciformes</taxon>
        <taxon>Psittacidae</taxon>
        <taxon>Amazona</taxon>
    </lineage>
</organism>
<dbReference type="EMBL" id="VXAR01009355">
    <property type="protein sequence ID" value="NXK79771.1"/>
    <property type="molecule type" value="Genomic_DNA"/>
</dbReference>
<feature type="non-terminal residue" evidence="11">
    <location>
        <position position="1"/>
    </location>
</feature>
<dbReference type="GO" id="GO:0005615">
    <property type="term" value="C:extracellular space"/>
    <property type="evidence" value="ECO:0007669"/>
    <property type="project" value="TreeGrafter"/>
</dbReference>
<dbReference type="GO" id="GO:0002474">
    <property type="term" value="P:antigen processing and presentation of peptide antigen via MHC class I"/>
    <property type="evidence" value="ECO:0007669"/>
    <property type="project" value="UniProtKB-KW"/>
</dbReference>
<dbReference type="InterPro" id="IPR011161">
    <property type="entry name" value="MHC_I-like_Ag-recog"/>
</dbReference>
<evidence type="ECO:0000256" key="4">
    <source>
        <dbReference type="ARBA" id="ARBA00022729"/>
    </source>
</evidence>
<evidence type="ECO:0000256" key="6">
    <source>
        <dbReference type="ARBA" id="ARBA00022989"/>
    </source>
</evidence>
<sequence>SMRYFDVALSDPSPGVPRYQGVGYVDGNPFVRYTSESKRMEPQTHWIEANVDQEYWDIVTQIMQRRQQIGYDGLNIL</sequence>
<protein>
    <submittedName>
        <fullName evidence="11">HA1F protein</fullName>
    </submittedName>
</protein>
<evidence type="ECO:0000256" key="8">
    <source>
        <dbReference type="ARBA" id="ARBA00023157"/>
    </source>
</evidence>